<sequence>MVRNIQSNIRTLLRLQHAFMPTQTAQAVVAAIVARGPGKECRPVSMAAAAFQYLVTVALHFPQAQVVQSDLRAQAQEYHMVKRRGHSMAPATD</sequence>
<dbReference type="RefSeq" id="WP_015372785.1">
    <property type="nucleotide sequence ID" value="NZ_CP142184.1"/>
</dbReference>
<organism evidence="1 2">
    <name type="scientific">Pseudomonas poae</name>
    <dbReference type="NCBI Taxonomy" id="200451"/>
    <lineage>
        <taxon>Bacteria</taxon>
        <taxon>Pseudomonadati</taxon>
        <taxon>Pseudomonadota</taxon>
        <taxon>Gammaproteobacteria</taxon>
        <taxon>Pseudomonadales</taxon>
        <taxon>Pseudomonadaceae</taxon>
        <taxon>Pseudomonas</taxon>
    </lineage>
</organism>
<evidence type="ECO:0000313" key="1">
    <source>
        <dbReference type="EMBL" id="MCF5656728.1"/>
    </source>
</evidence>
<dbReference type="AlphaFoldDB" id="A0AAP2S3A4"/>
<dbReference type="EMBL" id="WJZX01000070">
    <property type="protein sequence ID" value="MCF5656728.1"/>
    <property type="molecule type" value="Genomic_DNA"/>
</dbReference>
<name>A0AAP2S3A4_9PSED</name>
<protein>
    <submittedName>
        <fullName evidence="1">Uncharacterized protein</fullName>
    </submittedName>
</protein>
<gene>
    <name evidence="1" type="ORF">GIV46_17075</name>
</gene>
<comment type="caution">
    <text evidence="1">The sequence shown here is derived from an EMBL/GenBank/DDBJ whole genome shotgun (WGS) entry which is preliminary data.</text>
</comment>
<proteinExistence type="predicted"/>
<dbReference type="Proteomes" id="UP000814126">
    <property type="component" value="Unassembled WGS sequence"/>
</dbReference>
<accession>A0AAP2S3A4</accession>
<reference evidence="1" key="1">
    <citation type="submission" date="2019-11" db="EMBL/GenBank/DDBJ databases">
        <title>Epiphytic Pseudomonas syringae from cherry orchards.</title>
        <authorList>
            <person name="Hulin M.T."/>
        </authorList>
    </citation>
    <scope>NUCLEOTIDE SEQUENCE</scope>
    <source>
        <strain evidence="1">PA-2-1F</strain>
    </source>
</reference>
<evidence type="ECO:0000313" key="2">
    <source>
        <dbReference type="Proteomes" id="UP000814126"/>
    </source>
</evidence>